<keyword evidence="1" id="KW-0812">Transmembrane</keyword>
<proteinExistence type="predicted"/>
<accession>A0A3S9YBL0</accession>
<evidence type="ECO:0000313" key="3">
    <source>
        <dbReference type="Proteomes" id="UP000275579"/>
    </source>
</evidence>
<feature type="transmembrane region" description="Helical" evidence="1">
    <location>
        <begin position="33"/>
        <end position="56"/>
    </location>
</feature>
<dbReference type="Proteomes" id="UP000275579">
    <property type="component" value="Chromosome"/>
</dbReference>
<evidence type="ECO:0000313" key="2">
    <source>
        <dbReference type="EMBL" id="AZS72393.1"/>
    </source>
</evidence>
<dbReference type="AlphaFoldDB" id="A0A3S9YBL0"/>
<dbReference type="EMBL" id="CP029042">
    <property type="protein sequence ID" value="AZS72393.1"/>
    <property type="molecule type" value="Genomic_DNA"/>
</dbReference>
<protein>
    <submittedName>
        <fullName evidence="2">Uncharacterized protein</fullName>
    </submittedName>
</protein>
<keyword evidence="1" id="KW-1133">Transmembrane helix</keyword>
<gene>
    <name evidence="2" type="ORF">DDE74_16750</name>
</gene>
<keyword evidence="1" id="KW-0472">Membrane</keyword>
<reference evidence="2 3" key="1">
    <citation type="submission" date="2018-04" db="EMBL/GenBank/DDBJ databases">
        <title>Complete genome sequences of Streptomyces lydicus strain WYEC and characterization of antagonistic properties of biological control agents.</title>
        <authorList>
            <person name="Mariita R.M."/>
            <person name="Sello J.K."/>
        </authorList>
    </citation>
    <scope>NUCLEOTIDE SEQUENCE [LARGE SCALE GENOMIC DNA]</scope>
    <source>
        <strain evidence="2 3">WYEC 108</strain>
    </source>
</reference>
<organism evidence="2 3">
    <name type="scientific">Streptomyces lydicus</name>
    <dbReference type="NCBI Taxonomy" id="47763"/>
    <lineage>
        <taxon>Bacteria</taxon>
        <taxon>Bacillati</taxon>
        <taxon>Actinomycetota</taxon>
        <taxon>Actinomycetes</taxon>
        <taxon>Kitasatosporales</taxon>
        <taxon>Streptomycetaceae</taxon>
        <taxon>Streptomyces</taxon>
    </lineage>
</organism>
<evidence type="ECO:0000256" key="1">
    <source>
        <dbReference type="SAM" id="Phobius"/>
    </source>
</evidence>
<name>A0A3S9YBL0_9ACTN</name>
<sequence>MGARRRQGPLTLLPSGLWRCAIAFAPKGAAAWLMTACYLPLLAWGPLLGWVTVAYCRRRRKAG</sequence>